<comment type="caution">
    <text evidence="2">The sequence shown here is derived from an EMBL/GenBank/DDBJ whole genome shotgun (WGS) entry which is preliminary data.</text>
</comment>
<dbReference type="AlphaFoldDB" id="A0A1V2DVS3"/>
<dbReference type="PROSITE" id="PS51257">
    <property type="entry name" value="PROKAR_LIPOPROTEIN"/>
    <property type="match status" value="1"/>
</dbReference>
<proteinExistence type="predicted"/>
<dbReference type="STRING" id="135739.BTO32_05805"/>
<dbReference type="RefSeq" id="WP_076723592.1">
    <property type="nucleotide sequence ID" value="NZ_MSCW01000004.1"/>
</dbReference>
<dbReference type="OrthoDB" id="6190737at2"/>
<feature type="signal peptide" evidence="1">
    <location>
        <begin position="1"/>
        <end position="21"/>
    </location>
</feature>
<dbReference type="EMBL" id="MSCW01000004">
    <property type="protein sequence ID" value="ONF44496.1"/>
    <property type="molecule type" value="Genomic_DNA"/>
</dbReference>
<keyword evidence="1" id="KW-0732">Signal</keyword>
<evidence type="ECO:0000313" key="2">
    <source>
        <dbReference type="EMBL" id="ONF44496.1"/>
    </source>
</evidence>
<evidence type="ECO:0000313" key="3">
    <source>
        <dbReference type="Proteomes" id="UP000189339"/>
    </source>
</evidence>
<reference evidence="2 3" key="1">
    <citation type="submission" date="2016-12" db="EMBL/GenBank/DDBJ databases">
        <title>Marinobacter lutaoensis whole genome sequencing.</title>
        <authorList>
            <person name="Verma A."/>
            <person name="Krishnamurthi S."/>
        </authorList>
    </citation>
    <scope>NUCLEOTIDE SEQUENCE [LARGE SCALE GENOMIC DNA]</scope>
    <source>
        <strain evidence="2 3">T5054</strain>
    </source>
</reference>
<dbReference type="Proteomes" id="UP000189339">
    <property type="component" value="Unassembled WGS sequence"/>
</dbReference>
<feature type="chain" id="PRO_5012527717" description="Lipoprotein" evidence="1">
    <location>
        <begin position="22"/>
        <end position="294"/>
    </location>
</feature>
<gene>
    <name evidence="2" type="ORF">BTO32_05805</name>
</gene>
<sequence length="294" mass="31418">MKRYIEIAASAAVVLSLAGCATTGSSDPATYEPAKSRAYNLAQAGGITEARDTERKHLSENELYKVASNADILMWDRGANWSGGEALGASLLFAALEPTSNFAKDSLFGWMPSSMATDAAQARAKMSEVTTSAMKKALGSLGYTYEATLENYDQKAVFGGGSAFLFSQITIIDQDKGCPAPDSVDHYSKTCYVSSQIIEPSQGFEPAFLGGSQAWSFKTDGVKASSVKLNFPEGVTVDRVSIIGAISENLPDWAYMFTPQTDDTPPMVVNKGKPLYFVEPISNDGKNSANTQSD</sequence>
<keyword evidence="3" id="KW-1185">Reference proteome</keyword>
<accession>A0A1V2DVS3</accession>
<evidence type="ECO:0000256" key="1">
    <source>
        <dbReference type="SAM" id="SignalP"/>
    </source>
</evidence>
<protein>
    <recommendedName>
        <fullName evidence="4">Lipoprotein</fullName>
    </recommendedName>
</protein>
<evidence type="ECO:0008006" key="4">
    <source>
        <dbReference type="Google" id="ProtNLM"/>
    </source>
</evidence>
<organism evidence="2 3">
    <name type="scientific">Marinobacter lutaoensis</name>
    <dbReference type="NCBI Taxonomy" id="135739"/>
    <lineage>
        <taxon>Bacteria</taxon>
        <taxon>Pseudomonadati</taxon>
        <taxon>Pseudomonadota</taxon>
        <taxon>Gammaproteobacteria</taxon>
        <taxon>Pseudomonadales</taxon>
        <taxon>Marinobacteraceae</taxon>
        <taxon>Marinobacter</taxon>
    </lineage>
</organism>
<name>A0A1V2DVS3_9GAMM</name>